<evidence type="ECO:0008006" key="4">
    <source>
        <dbReference type="Google" id="ProtNLM"/>
    </source>
</evidence>
<dbReference type="OrthoDB" id="3267806at2759"/>
<feature type="transmembrane region" description="Helical" evidence="1">
    <location>
        <begin position="141"/>
        <end position="162"/>
    </location>
</feature>
<protein>
    <recommendedName>
        <fullName evidence="4">G-protein coupled receptors family 1 profile domain-containing protein</fullName>
    </recommendedName>
</protein>
<dbReference type="AlphaFoldDB" id="A0A409WW38"/>
<feature type="transmembrane region" description="Helical" evidence="1">
    <location>
        <begin position="105"/>
        <end position="129"/>
    </location>
</feature>
<dbReference type="InParanoid" id="A0A409WW38"/>
<name>A0A409WW38_9AGAR</name>
<accession>A0A409WW38</accession>
<gene>
    <name evidence="2" type="ORF">CVT26_001036</name>
</gene>
<dbReference type="STRING" id="231916.A0A409WW38"/>
<evidence type="ECO:0000313" key="3">
    <source>
        <dbReference type="Proteomes" id="UP000284706"/>
    </source>
</evidence>
<keyword evidence="1" id="KW-1133">Transmembrane helix</keyword>
<keyword evidence="1" id="KW-0812">Transmembrane</keyword>
<comment type="caution">
    <text evidence="2">The sequence shown here is derived from an EMBL/GenBank/DDBJ whole genome shotgun (WGS) entry which is preliminary data.</text>
</comment>
<feature type="transmembrane region" description="Helical" evidence="1">
    <location>
        <begin position="225"/>
        <end position="248"/>
    </location>
</feature>
<feature type="transmembrane region" description="Helical" evidence="1">
    <location>
        <begin position="254"/>
        <end position="274"/>
    </location>
</feature>
<sequence length="376" mass="41218">MHMRTDVWNKAWLHATILSAMVYGINAALFALTFQVLLKRSKREKVKNGHFSKQTLILLAYTAITFALATLCVASEVAMVDIAFAKPNVHDSPAKVETDNFGITPVSRLGNCAFSVLNWFVNSLLLWRYRVIYRNSTASSFVLTAFPAAMLIGSFVTGTIYLERLTNKATAPSPFSNITFVLIYGLTFMALNLILTLMIIVRLLIYRRRITALVGSHYAKQYTSIASIVIESASLFDLMSILTLIPLVLHNPLVAIPLLIMPQVQALASFLIVYRVGQGTAWLSGTADHLIAQHTDTSTPEGVLSAARFRVTSQMTQASTALNFNHIQSINMLCPAAARGGSDHSAQKAGGFDGECLCEQTRNAGRAPDDLHYANT</sequence>
<dbReference type="EMBL" id="NHYE01004713">
    <property type="protein sequence ID" value="PPQ82717.1"/>
    <property type="molecule type" value="Genomic_DNA"/>
</dbReference>
<feature type="transmembrane region" description="Helical" evidence="1">
    <location>
        <begin position="58"/>
        <end position="85"/>
    </location>
</feature>
<reference evidence="2 3" key="1">
    <citation type="journal article" date="2018" name="Evol. Lett.">
        <title>Horizontal gene cluster transfer increased hallucinogenic mushroom diversity.</title>
        <authorList>
            <person name="Reynolds H.T."/>
            <person name="Vijayakumar V."/>
            <person name="Gluck-Thaler E."/>
            <person name="Korotkin H.B."/>
            <person name="Matheny P.B."/>
            <person name="Slot J.C."/>
        </authorList>
    </citation>
    <scope>NUCLEOTIDE SEQUENCE [LARGE SCALE GENOMIC DNA]</scope>
    <source>
        <strain evidence="2 3">SRW20</strain>
    </source>
</reference>
<feature type="transmembrane region" description="Helical" evidence="1">
    <location>
        <begin position="12"/>
        <end position="38"/>
    </location>
</feature>
<keyword evidence="3" id="KW-1185">Reference proteome</keyword>
<evidence type="ECO:0000256" key="1">
    <source>
        <dbReference type="SAM" id="Phobius"/>
    </source>
</evidence>
<dbReference type="Proteomes" id="UP000284706">
    <property type="component" value="Unassembled WGS sequence"/>
</dbReference>
<feature type="transmembrane region" description="Helical" evidence="1">
    <location>
        <begin position="182"/>
        <end position="205"/>
    </location>
</feature>
<keyword evidence="1" id="KW-0472">Membrane</keyword>
<evidence type="ECO:0000313" key="2">
    <source>
        <dbReference type="EMBL" id="PPQ82717.1"/>
    </source>
</evidence>
<organism evidence="2 3">
    <name type="scientific">Gymnopilus dilepis</name>
    <dbReference type="NCBI Taxonomy" id="231916"/>
    <lineage>
        <taxon>Eukaryota</taxon>
        <taxon>Fungi</taxon>
        <taxon>Dikarya</taxon>
        <taxon>Basidiomycota</taxon>
        <taxon>Agaricomycotina</taxon>
        <taxon>Agaricomycetes</taxon>
        <taxon>Agaricomycetidae</taxon>
        <taxon>Agaricales</taxon>
        <taxon>Agaricineae</taxon>
        <taxon>Hymenogastraceae</taxon>
        <taxon>Gymnopilus</taxon>
    </lineage>
</organism>
<proteinExistence type="predicted"/>